<evidence type="ECO:0000256" key="5">
    <source>
        <dbReference type="ARBA" id="ARBA00023077"/>
    </source>
</evidence>
<keyword evidence="11" id="KW-0732">Signal</keyword>
<dbReference type="AlphaFoldDB" id="A0A841H0V9"/>
<dbReference type="Pfam" id="PF00593">
    <property type="entry name" value="TonB_dep_Rec_b-barrel"/>
    <property type="match status" value="1"/>
</dbReference>
<feature type="domain" description="TonB-dependent receptor-like beta-barrel" evidence="12">
    <location>
        <begin position="458"/>
        <end position="773"/>
    </location>
</feature>
<evidence type="ECO:0000256" key="6">
    <source>
        <dbReference type="ARBA" id="ARBA00023136"/>
    </source>
</evidence>
<dbReference type="NCBIfam" id="TIGR04057">
    <property type="entry name" value="SusC_RagA_signa"/>
    <property type="match status" value="1"/>
</dbReference>
<feature type="chain" id="PRO_5032987216" evidence="11">
    <location>
        <begin position="26"/>
        <end position="1045"/>
    </location>
</feature>
<evidence type="ECO:0000256" key="4">
    <source>
        <dbReference type="ARBA" id="ARBA00022692"/>
    </source>
</evidence>
<dbReference type="InterPro" id="IPR012910">
    <property type="entry name" value="Plug_dom"/>
</dbReference>
<keyword evidence="4 8" id="KW-0812">Transmembrane</keyword>
<keyword evidence="2 8" id="KW-0813">Transport</keyword>
<feature type="compositionally biased region" description="Polar residues" evidence="10">
    <location>
        <begin position="949"/>
        <end position="960"/>
    </location>
</feature>
<accession>A0A841H0V9</accession>
<feature type="region of interest" description="Disordered" evidence="10">
    <location>
        <begin position="936"/>
        <end position="961"/>
    </location>
</feature>
<dbReference type="InterPro" id="IPR023997">
    <property type="entry name" value="TonB-dep_OMP_SusC/RagA_CS"/>
</dbReference>
<keyword evidence="6 8" id="KW-0472">Membrane</keyword>
<dbReference type="Proteomes" id="UP000582837">
    <property type="component" value="Unassembled WGS sequence"/>
</dbReference>
<gene>
    <name evidence="14" type="ORF">HNQ61_003275</name>
</gene>
<dbReference type="PROSITE" id="PS52016">
    <property type="entry name" value="TONB_DEPENDENT_REC_3"/>
    <property type="match status" value="1"/>
</dbReference>
<feature type="region of interest" description="Disordered" evidence="10">
    <location>
        <begin position="853"/>
        <end position="873"/>
    </location>
</feature>
<feature type="signal peptide" evidence="11">
    <location>
        <begin position="1"/>
        <end position="25"/>
    </location>
</feature>
<dbReference type="EMBL" id="JACHIA010000009">
    <property type="protein sequence ID" value="MBB6071647.1"/>
    <property type="molecule type" value="Genomic_DNA"/>
</dbReference>
<proteinExistence type="inferred from homology"/>
<evidence type="ECO:0000256" key="1">
    <source>
        <dbReference type="ARBA" id="ARBA00004571"/>
    </source>
</evidence>
<evidence type="ECO:0000259" key="13">
    <source>
        <dbReference type="Pfam" id="PF07715"/>
    </source>
</evidence>
<dbReference type="NCBIfam" id="TIGR04056">
    <property type="entry name" value="OMP_RagA_SusC"/>
    <property type="match status" value="1"/>
</dbReference>
<evidence type="ECO:0000256" key="7">
    <source>
        <dbReference type="ARBA" id="ARBA00023237"/>
    </source>
</evidence>
<dbReference type="InterPro" id="IPR036942">
    <property type="entry name" value="Beta-barrel_TonB_sf"/>
</dbReference>
<dbReference type="SUPFAM" id="SSF49464">
    <property type="entry name" value="Carboxypeptidase regulatory domain-like"/>
    <property type="match status" value="1"/>
</dbReference>
<evidence type="ECO:0000256" key="10">
    <source>
        <dbReference type="SAM" id="MobiDB-lite"/>
    </source>
</evidence>
<keyword evidence="15" id="KW-1185">Reference proteome</keyword>
<feature type="domain" description="TonB-dependent receptor plug" evidence="13">
    <location>
        <begin position="122"/>
        <end position="246"/>
    </location>
</feature>
<dbReference type="GO" id="GO:0009279">
    <property type="term" value="C:cell outer membrane"/>
    <property type="evidence" value="ECO:0007669"/>
    <property type="project" value="UniProtKB-SubCell"/>
</dbReference>
<dbReference type="Gene3D" id="2.40.170.20">
    <property type="entry name" value="TonB-dependent receptor, beta-barrel domain"/>
    <property type="match status" value="1"/>
</dbReference>
<keyword evidence="3 8" id="KW-1134">Transmembrane beta strand</keyword>
<evidence type="ECO:0000256" key="9">
    <source>
        <dbReference type="RuleBase" id="RU003357"/>
    </source>
</evidence>
<keyword evidence="5 9" id="KW-0798">TonB box</keyword>
<evidence type="ECO:0000256" key="2">
    <source>
        <dbReference type="ARBA" id="ARBA00022448"/>
    </source>
</evidence>
<dbReference type="RefSeq" id="WP_170034865.1">
    <property type="nucleotide sequence ID" value="NZ_JABDTL010000001.1"/>
</dbReference>
<dbReference type="Pfam" id="PF07715">
    <property type="entry name" value="Plug"/>
    <property type="match status" value="1"/>
</dbReference>
<dbReference type="InterPro" id="IPR000531">
    <property type="entry name" value="Beta-barrel_TonB"/>
</dbReference>
<evidence type="ECO:0000259" key="12">
    <source>
        <dbReference type="Pfam" id="PF00593"/>
    </source>
</evidence>
<dbReference type="Pfam" id="PF13715">
    <property type="entry name" value="CarbopepD_reg_2"/>
    <property type="match status" value="1"/>
</dbReference>
<name>A0A841H0V9_9BACT</name>
<dbReference type="Gene3D" id="2.170.130.10">
    <property type="entry name" value="TonB-dependent receptor, plug domain"/>
    <property type="match status" value="1"/>
</dbReference>
<dbReference type="InterPro" id="IPR008969">
    <property type="entry name" value="CarboxyPept-like_regulatory"/>
</dbReference>
<reference evidence="14 15" key="1">
    <citation type="submission" date="2020-08" db="EMBL/GenBank/DDBJ databases">
        <title>Genomic Encyclopedia of Type Strains, Phase IV (KMG-IV): sequencing the most valuable type-strain genomes for metagenomic binning, comparative biology and taxonomic classification.</title>
        <authorList>
            <person name="Goeker M."/>
        </authorList>
    </citation>
    <scope>NUCLEOTIDE SEQUENCE [LARGE SCALE GENOMIC DNA]</scope>
    <source>
        <strain evidence="14 15">DSM 29007</strain>
    </source>
</reference>
<dbReference type="InterPro" id="IPR037066">
    <property type="entry name" value="Plug_dom_sf"/>
</dbReference>
<keyword evidence="7 8" id="KW-0998">Cell outer membrane</keyword>
<dbReference type="InterPro" id="IPR039426">
    <property type="entry name" value="TonB-dep_rcpt-like"/>
</dbReference>
<protein>
    <submittedName>
        <fullName evidence="14">TonB-linked SusC/RagA family outer membrane protein</fullName>
    </submittedName>
</protein>
<comment type="caution">
    <text evidence="14">The sequence shown here is derived from an EMBL/GenBank/DDBJ whole genome shotgun (WGS) entry which is preliminary data.</text>
</comment>
<evidence type="ECO:0000256" key="8">
    <source>
        <dbReference type="PROSITE-ProRule" id="PRU01360"/>
    </source>
</evidence>
<dbReference type="InterPro" id="IPR023996">
    <property type="entry name" value="TonB-dep_OMP_SusC/RagA"/>
</dbReference>
<evidence type="ECO:0000256" key="11">
    <source>
        <dbReference type="SAM" id="SignalP"/>
    </source>
</evidence>
<comment type="subcellular location">
    <subcellularLocation>
        <location evidence="1 8">Cell outer membrane</location>
        <topology evidence="1 8">Multi-pass membrane protein</topology>
    </subcellularLocation>
</comment>
<evidence type="ECO:0000256" key="3">
    <source>
        <dbReference type="ARBA" id="ARBA00022452"/>
    </source>
</evidence>
<dbReference type="Gene3D" id="2.60.40.1120">
    <property type="entry name" value="Carboxypeptidase-like, regulatory domain"/>
    <property type="match status" value="1"/>
</dbReference>
<dbReference type="SUPFAM" id="SSF56935">
    <property type="entry name" value="Porins"/>
    <property type="match status" value="1"/>
</dbReference>
<organism evidence="14 15">
    <name type="scientific">Longimicrobium terrae</name>
    <dbReference type="NCBI Taxonomy" id="1639882"/>
    <lineage>
        <taxon>Bacteria</taxon>
        <taxon>Pseudomonadati</taxon>
        <taxon>Gemmatimonadota</taxon>
        <taxon>Longimicrobiia</taxon>
        <taxon>Longimicrobiales</taxon>
        <taxon>Longimicrobiaceae</taxon>
        <taxon>Longimicrobium</taxon>
    </lineage>
</organism>
<comment type="similarity">
    <text evidence="8 9">Belongs to the TonB-dependent receptor family.</text>
</comment>
<evidence type="ECO:0000313" key="15">
    <source>
        <dbReference type="Proteomes" id="UP000582837"/>
    </source>
</evidence>
<sequence length="1045" mass="112096">MTKLRVLLVAALALALAPAAASAQAGSIRGRVVEQGSNNPLQGVTVSVVGGTQTVVTNQEGRFALNNIPAGARTLRATRLGYGAQNRTVTVGAEPMEVSFTLSTDVLGLDEIVVIGYGQTERRNTTGAVASIRPEVTQDLPTPTVAEVLQGRVAGVQVEQNSGTPGSAISVRVRGASSISAGNQPLYVVDGVPLLQGDFSPFDEDFLGGQGTDALSDLNPNEIASIEVLKDASAAAIYGSRASNGVVLITTKRGRAGERPEINVNAYYGVQEAWRRPGFTNAEQYVNAYNTAWVNDGLDEYYGAPTLFDLYGYEIDPSVDTNWLDEVLGTAPISQTSASIAGGTERSRYFVSGTMFQQNGIVKPQAYDRLNGRLNLDFTASSRLNVGTSVALTRSVMDRAASDNNIYAPFPNAIASAPIEPVRLANGQFNEGFFYTNPVALRQHQVEERNFHVIGNAFANYTLADGLTARVTAGLDQYALNSYLYYSPLLPPGSGSGGSSVSANTTASKVLFEGTLNYARDFGERHAFTGLVGTSYEDNDTESSSVQGSGFPTSAFRFLNSASVISAGGNGVTEYGMTSVFGRLSDTYNDRLTATLNARADASSRFGANNQWGIFPSAAVLYRFGDELLERQNTISDLALRASYGLTGNQEGLGNFASLALFNGGYAYDDQAGIGPSQLGNPDLSWEKTTQLNLGGDIAFFEDRLGLSLDWYRKSTTDLLLARPVPFSTGFANITENIGAIRNTGVELAARAQIVRGARPGAFNWTSELNVSHNRNEVTKLYGGQAIGSFVRIEEGKPLGYFYALRADDLFRDESEICRDPSGQQCLAEGLHAYQSDGTELGDVRFRDVNGRDADGKLTGRPDGIINDDDRTDVGSPWPDFQGGFTNTLTFGGIDATVFLSFSRGNRVFNGVRQYTDSPGGSGDNLSTRVLDAYSAENPDGRQPRLTINDPNGNGQNSSRFVEDGSYARIKNVVVGYRLPDALARRAGTSRARIYVQAQNLVTWTNYSGFDPEVNYAGDNSVTRGYDFYTLPQARTISVGFDLGL</sequence>
<evidence type="ECO:0000313" key="14">
    <source>
        <dbReference type="EMBL" id="MBB6071647.1"/>
    </source>
</evidence>